<dbReference type="InterPro" id="IPR013783">
    <property type="entry name" value="Ig-like_fold"/>
</dbReference>
<dbReference type="InterPro" id="IPR011989">
    <property type="entry name" value="ARM-like"/>
</dbReference>
<dbReference type="SUPFAM" id="SSF49265">
    <property type="entry name" value="Fibronectin type III"/>
    <property type="match status" value="2"/>
</dbReference>
<sequence length="1872" mass="213066">MVNIDNNKFYFDLKNYFIRFVPNEDNLDIINGDDKSNLTINPISRNIRHALEYCVNDLRRDRNKTIERLLNEKNVNDIFCSIAQLLLSNDDRVCGNSAYILGSAVELEAGLKQFLTIFSNNRSQNTVDVIRILCHLLKHSDSECVLNAAGTLGTICSSKEGRDIILNHACISQMIINTSSLLSSNNSWIASNVALVLARITVEELGCQTILTHSKHREILNELVSALDISDPSRSTNAAFAIGRLIEKDEGKKILISVCGQYKIFDALLHMLETNEEKGVNKNACYALSCLCTTYYGFQLCLQYLTVFHQILFAIEALLSSNEHENIWFALMCLRTIAQYDGADDHLCYSKTLPEKLKQIRDKWKTYKDIQDESKLLWYMIHRNIKPNRPNVDECRNTSADISWNLCIDSWDNNEFQYRIILDNKPITVTNNTNYCLKNLTPNTNYSVQIQYVTSHGDSIRSDPIVFHTDEELPPPVNNLHVARRTMTAARIAWDPPDLSGCNSFKGYQVYLDDSEYECTNECGITISSLSASTTYQIDVCVISNKGKGPRVTINVVTASAGDSNPAPPTFSIVGRREIHIKWQPPEVLSGRFSRYELLCNKRCIYSGIDQEYHAIMLKPDTEYIMEIIVITNEGRFRSRPAKVRTLKDEFNNTNRHSLYEPPAPTQNLSKLKRVETFDSSLLTGINNITSKKSSKPERRLSKEISVPNQNVEMTTMHTLQLKPQNLSSNRSLPGVVKAAQSRPVGTVKTHNTHRSQTNLISSNQRQVQPRITASVIIPTLEIDPDPKTKWATPVTHKVTQSTSFRLAVTSKPSSIINDTRKIDRCVSTSLPDIPLDMTRTKSFSVKKNKIKTDSLIIFSSSSSFHHRHLLLQKESPTNKDSDKELIMYSANEWFGKLKSRAKSVHETAKTQIANITETLDKKLKEAQDDLEKQRSKAEASESGNQQQKIWRPSTGNPDGEIVTIAKLPPTVPSAIPTTPLSSPPSSPIVEPLVIPHTKGRRRQARKNGFLSISAISLDHETDSGNEQKNTLFQQKNTHTQLKKCLNGIINEIVNQEIIEQCLNELIDIISIVDELVEDTTFIIITKKEDLIFVQDSTNDNFDDNNVLEKNESMSSITESHQENIQMNISIDELIPVINIDNVTIVNSDQENIPINIMHDDLSKLTNIVETLSNHSDSNENHSITSEIITKTSPNELEDSFDEFKILNIPTNRSFEKPLEKLTDYTEFREFISKIQDDTDTDDEILPPKQYTIILDENVNNISEQLNIPNSSKQEHLTSLPISIPNEIQEESSNESPTNIESTINELLSDEINNDTFVSIDSKLIEQKRFSIVNCHSIPLGTKIYHINCSSTYIYICTNERKIFYAKFNIDNMNIPLQWIQHSDLAERIVVSNSNRTVWRLFNKCLYSSIDPIKFPPIGSHWNQIKIDNGQSLLSMSINDQCGWYVKDDGTLWLIRTVNKSYESINVTCPFNLNKVFCFSEKVAVTTNDGEILVRVGCTDDCLEGDGWIFIEHNFGPIDDFILLTNNNIICIVDKKHHLWIHQWSSNEGFFEILCNDEFLLFHQRYLICVNSKLLCFTDCEKQIHIFSDSLTGIQWKLIEKNTRLQRLIGAFSNENFVWALTTDKMICSSNGQILEKPRQAQYLTHATFVPDNSSEGTILWSLDESCNIYVRANVETNTKWEQLDQSQFEWNRRLVHIVCNDVGVWAVDDHGYIHFRHGHISASDDVYLNEFSVLPPAWIPIPGEPQRYRSFSQIYCGPTDWMVYATDNKQTIYARIGINEENCIGTSWKAFEDCSALELAISEHTLWLLTSRGQIQCRENISITNPIGTRSTTLPGRFLSLTVSVDDSQVWALDSKRNLLKLDRLTILFEK</sequence>
<dbReference type="InterPro" id="IPR036116">
    <property type="entry name" value="FN3_sf"/>
</dbReference>
<feature type="compositionally biased region" description="Polar residues" evidence="2">
    <location>
        <begin position="942"/>
        <end position="957"/>
    </location>
</feature>
<dbReference type="EMBL" id="CAJNOO010001128">
    <property type="protein sequence ID" value="CAF1101400.1"/>
    <property type="molecule type" value="Genomic_DNA"/>
</dbReference>
<dbReference type="PANTHER" id="PTHR46708">
    <property type="entry name" value="TENASCIN"/>
    <property type="match status" value="1"/>
</dbReference>
<dbReference type="SMART" id="SM00706">
    <property type="entry name" value="TECPR"/>
    <property type="match status" value="6"/>
</dbReference>
<dbReference type="Pfam" id="PF19193">
    <property type="entry name" value="Tectonin"/>
    <property type="match status" value="1"/>
</dbReference>
<dbReference type="SMART" id="SM00060">
    <property type="entry name" value="FN3"/>
    <property type="match status" value="3"/>
</dbReference>
<dbReference type="InterPro" id="IPR003961">
    <property type="entry name" value="FN3_dom"/>
</dbReference>
<dbReference type="InterPro" id="IPR016024">
    <property type="entry name" value="ARM-type_fold"/>
</dbReference>
<dbReference type="Gene3D" id="1.25.10.10">
    <property type="entry name" value="Leucine-rich Repeat Variant"/>
    <property type="match status" value="2"/>
</dbReference>
<dbReference type="SUPFAM" id="SSF48371">
    <property type="entry name" value="ARM repeat"/>
    <property type="match status" value="1"/>
</dbReference>
<feature type="domain" description="Fibronectin type-III" evidence="3">
    <location>
        <begin position="476"/>
        <end position="562"/>
    </location>
</feature>
<dbReference type="PANTHER" id="PTHR46708:SF2">
    <property type="entry name" value="FIBRONECTIN TYPE-III DOMAIN-CONTAINING PROTEIN"/>
    <property type="match status" value="1"/>
</dbReference>
<evidence type="ECO:0000259" key="3">
    <source>
        <dbReference type="PROSITE" id="PS50853"/>
    </source>
</evidence>
<comment type="caution">
    <text evidence="4">The sequence shown here is derived from an EMBL/GenBank/DDBJ whole genome shotgun (WGS) entry which is preliminary data.</text>
</comment>
<feature type="region of interest" description="Disordered" evidence="2">
    <location>
        <begin position="927"/>
        <end position="963"/>
    </location>
</feature>
<evidence type="ECO:0000313" key="5">
    <source>
        <dbReference type="Proteomes" id="UP000663882"/>
    </source>
</evidence>
<name>A0A814P6H5_9BILA</name>
<dbReference type="InterPro" id="IPR006624">
    <property type="entry name" value="Beta-propeller_rpt_TECPR"/>
</dbReference>
<gene>
    <name evidence="4" type="ORF">RFH988_LOCUS19336</name>
</gene>
<dbReference type="Gene3D" id="2.60.40.10">
    <property type="entry name" value="Immunoglobulins"/>
    <property type="match status" value="3"/>
</dbReference>
<evidence type="ECO:0000313" key="4">
    <source>
        <dbReference type="EMBL" id="CAF1101400.1"/>
    </source>
</evidence>
<feature type="domain" description="Fibronectin type-III" evidence="3">
    <location>
        <begin position="386"/>
        <end position="472"/>
    </location>
</feature>
<evidence type="ECO:0000256" key="2">
    <source>
        <dbReference type="SAM" id="MobiDB-lite"/>
    </source>
</evidence>
<dbReference type="InterPro" id="IPR050991">
    <property type="entry name" value="ECM_Regulatory_Proteins"/>
</dbReference>
<reference evidence="4" key="1">
    <citation type="submission" date="2021-02" db="EMBL/GenBank/DDBJ databases">
        <authorList>
            <person name="Nowell W R."/>
        </authorList>
    </citation>
    <scope>NUCLEOTIDE SEQUENCE</scope>
</reference>
<dbReference type="InterPro" id="IPR000225">
    <property type="entry name" value="Armadillo"/>
</dbReference>
<dbReference type="PROSITE" id="PS50853">
    <property type="entry name" value="FN3"/>
    <property type="match status" value="3"/>
</dbReference>
<dbReference type="Pfam" id="PF00041">
    <property type="entry name" value="fn3"/>
    <property type="match status" value="2"/>
</dbReference>
<dbReference type="Proteomes" id="UP000663882">
    <property type="component" value="Unassembled WGS sequence"/>
</dbReference>
<dbReference type="Pfam" id="PF00514">
    <property type="entry name" value="Arm"/>
    <property type="match status" value="1"/>
</dbReference>
<protein>
    <recommendedName>
        <fullName evidence="3">Fibronectin type-III domain-containing protein</fullName>
    </recommendedName>
</protein>
<proteinExistence type="predicted"/>
<feature type="domain" description="Fibronectin type-III" evidence="3">
    <location>
        <begin position="565"/>
        <end position="649"/>
    </location>
</feature>
<evidence type="ECO:0000256" key="1">
    <source>
        <dbReference type="ARBA" id="ARBA00022737"/>
    </source>
</evidence>
<feature type="compositionally biased region" description="Basic and acidic residues" evidence="2">
    <location>
        <begin position="927"/>
        <end position="940"/>
    </location>
</feature>
<keyword evidence="1" id="KW-0677">Repeat</keyword>
<feature type="region of interest" description="Disordered" evidence="2">
    <location>
        <begin position="970"/>
        <end position="989"/>
    </location>
</feature>
<organism evidence="4 5">
    <name type="scientific">Rotaria sordida</name>
    <dbReference type="NCBI Taxonomy" id="392033"/>
    <lineage>
        <taxon>Eukaryota</taxon>
        <taxon>Metazoa</taxon>
        <taxon>Spiralia</taxon>
        <taxon>Gnathifera</taxon>
        <taxon>Rotifera</taxon>
        <taxon>Eurotatoria</taxon>
        <taxon>Bdelloidea</taxon>
        <taxon>Philodinida</taxon>
        <taxon>Philodinidae</taxon>
        <taxon>Rotaria</taxon>
    </lineage>
</organism>
<dbReference type="OrthoDB" id="9930272at2759"/>
<accession>A0A814P6H5</accession>
<dbReference type="CDD" id="cd00063">
    <property type="entry name" value="FN3"/>
    <property type="match status" value="3"/>
</dbReference>